<dbReference type="Gene3D" id="3.40.50.880">
    <property type="match status" value="1"/>
</dbReference>
<dbReference type="KEGG" id="bhc:JFL75_18730"/>
<dbReference type="SUPFAM" id="SSF52317">
    <property type="entry name" value="Class I glutamine amidotransferase-like"/>
    <property type="match status" value="1"/>
</dbReference>
<dbReference type="RefSeq" id="WP_215626248.1">
    <property type="nucleotide sequence ID" value="NZ_CP067089.2"/>
</dbReference>
<keyword evidence="3" id="KW-1185">Reference proteome</keyword>
<dbReference type="PANTHER" id="PTHR48094:SF12">
    <property type="entry name" value="PARKINSON DISEASE PROTEIN 7 HOMOLOG"/>
    <property type="match status" value="1"/>
</dbReference>
<gene>
    <name evidence="2" type="ORF">JFL75_18730</name>
</gene>
<sequence length="191" mass="19535">MEKNVVLFLAQGFEEVEAVTPVDYLRRAGVAVHIAAVGEDLLVTGARGISVQADSTLEDLKKEGRLVPSGWDGVLIPGGMPGASNIAASGDACGFIKDMAAKGKLVSAICASPAVVLAPLGILQGRRFTCFPGMEGSVTGAQWSEDRVVTDGTIVTSRGPGTAAEWAVTMAEILAGPDKAAAVVSATLVRV</sequence>
<evidence type="ECO:0000259" key="1">
    <source>
        <dbReference type="Pfam" id="PF01965"/>
    </source>
</evidence>
<dbReference type="InterPro" id="IPR050325">
    <property type="entry name" value="Prot/Nucl_acid_deglycase"/>
</dbReference>
<dbReference type="InterPro" id="IPR029062">
    <property type="entry name" value="Class_I_gatase-like"/>
</dbReference>
<dbReference type="CDD" id="cd03135">
    <property type="entry name" value="GATase1_DJ-1"/>
    <property type="match status" value="1"/>
</dbReference>
<name>A0A7T8B9X3_9SPIR</name>
<protein>
    <submittedName>
        <fullName evidence="2">DJ-1/PfpI family protein</fullName>
    </submittedName>
</protein>
<dbReference type="InterPro" id="IPR006287">
    <property type="entry name" value="DJ-1"/>
</dbReference>
<dbReference type="NCBIfam" id="TIGR01383">
    <property type="entry name" value="not_thiJ"/>
    <property type="match status" value="1"/>
</dbReference>
<dbReference type="Pfam" id="PF01965">
    <property type="entry name" value="DJ-1_PfpI"/>
    <property type="match status" value="1"/>
</dbReference>
<dbReference type="AlphaFoldDB" id="A0A7T8B9X3"/>
<dbReference type="EMBL" id="CP067089">
    <property type="protein sequence ID" value="QQO08942.1"/>
    <property type="molecule type" value="Genomic_DNA"/>
</dbReference>
<accession>A0A7T8B9X3</accession>
<dbReference type="InterPro" id="IPR002818">
    <property type="entry name" value="DJ-1/PfpI"/>
</dbReference>
<proteinExistence type="predicted"/>
<reference evidence="2" key="1">
    <citation type="submission" date="2021-01" db="EMBL/GenBank/DDBJ databases">
        <title>Description of Breznakiella homolactica.</title>
        <authorList>
            <person name="Song Y."/>
            <person name="Brune A."/>
        </authorList>
    </citation>
    <scope>NUCLEOTIDE SEQUENCE</scope>
    <source>
        <strain evidence="2">RmG30</strain>
    </source>
</reference>
<dbReference type="PANTHER" id="PTHR48094">
    <property type="entry name" value="PROTEIN/NUCLEIC ACID DEGLYCASE DJ-1-RELATED"/>
    <property type="match status" value="1"/>
</dbReference>
<organism evidence="2 3">
    <name type="scientific">Breznakiella homolactica</name>
    <dbReference type="NCBI Taxonomy" id="2798577"/>
    <lineage>
        <taxon>Bacteria</taxon>
        <taxon>Pseudomonadati</taxon>
        <taxon>Spirochaetota</taxon>
        <taxon>Spirochaetia</taxon>
        <taxon>Spirochaetales</taxon>
        <taxon>Breznakiellaceae</taxon>
        <taxon>Breznakiella</taxon>
    </lineage>
</organism>
<dbReference type="GO" id="GO:0005737">
    <property type="term" value="C:cytoplasm"/>
    <property type="evidence" value="ECO:0007669"/>
    <property type="project" value="TreeGrafter"/>
</dbReference>
<dbReference type="Proteomes" id="UP000595917">
    <property type="component" value="Chromosome"/>
</dbReference>
<evidence type="ECO:0000313" key="3">
    <source>
        <dbReference type="Proteomes" id="UP000595917"/>
    </source>
</evidence>
<evidence type="ECO:0000313" key="2">
    <source>
        <dbReference type="EMBL" id="QQO08942.1"/>
    </source>
</evidence>
<feature type="domain" description="DJ-1/PfpI" evidence="1">
    <location>
        <begin position="3"/>
        <end position="172"/>
    </location>
</feature>